<dbReference type="InterPro" id="IPR001841">
    <property type="entry name" value="Znf_RING"/>
</dbReference>
<dbReference type="CDD" id="cd16493">
    <property type="entry name" value="RING-CH-C4HC3_NSE1"/>
    <property type="match status" value="1"/>
</dbReference>
<dbReference type="GO" id="GO:0061630">
    <property type="term" value="F:ubiquitin protein ligase activity"/>
    <property type="evidence" value="ECO:0007669"/>
    <property type="project" value="UniProtKB-EC"/>
</dbReference>
<dbReference type="InterPro" id="IPR015424">
    <property type="entry name" value="PyrdxlP-dep_Trfase"/>
</dbReference>
<dbReference type="Proteomes" id="UP000789508">
    <property type="component" value="Unassembled WGS sequence"/>
</dbReference>
<comment type="subcellular location">
    <subcellularLocation>
        <location evidence="2">Nucleus</location>
    </subcellularLocation>
</comment>
<dbReference type="SUPFAM" id="SSF57850">
    <property type="entry name" value="RING/U-box"/>
    <property type="match status" value="1"/>
</dbReference>
<evidence type="ECO:0000256" key="3">
    <source>
        <dbReference type="ARBA" id="ARBA00010258"/>
    </source>
</evidence>
<evidence type="ECO:0000256" key="5">
    <source>
        <dbReference type="ARBA" id="ARBA00019422"/>
    </source>
</evidence>
<dbReference type="GO" id="GO:0030170">
    <property type="term" value="F:pyridoxal phosphate binding"/>
    <property type="evidence" value="ECO:0007669"/>
    <property type="project" value="InterPro"/>
</dbReference>
<keyword evidence="14" id="KW-0539">Nucleus</keyword>
<organism evidence="17 18">
    <name type="scientific">Ambispora leptoticha</name>
    <dbReference type="NCBI Taxonomy" id="144679"/>
    <lineage>
        <taxon>Eukaryota</taxon>
        <taxon>Fungi</taxon>
        <taxon>Fungi incertae sedis</taxon>
        <taxon>Mucoromycota</taxon>
        <taxon>Glomeromycotina</taxon>
        <taxon>Glomeromycetes</taxon>
        <taxon>Archaeosporales</taxon>
        <taxon>Ambisporaceae</taxon>
        <taxon>Ambispora</taxon>
    </lineage>
</organism>
<evidence type="ECO:0000256" key="4">
    <source>
        <dbReference type="ARBA" id="ARBA00012483"/>
    </source>
</evidence>
<dbReference type="GO" id="GO:0030915">
    <property type="term" value="C:Smc5-Smc6 complex"/>
    <property type="evidence" value="ECO:0007669"/>
    <property type="project" value="InterPro"/>
</dbReference>
<dbReference type="GO" id="GO:0008270">
    <property type="term" value="F:zinc ion binding"/>
    <property type="evidence" value="ECO:0007669"/>
    <property type="project" value="UniProtKB-KW"/>
</dbReference>
<evidence type="ECO:0000256" key="2">
    <source>
        <dbReference type="ARBA" id="ARBA00004123"/>
    </source>
</evidence>
<dbReference type="InterPro" id="IPR011513">
    <property type="entry name" value="Nse1"/>
</dbReference>
<dbReference type="Pfam" id="PF00155">
    <property type="entry name" value="Aminotran_1_2"/>
    <property type="match status" value="1"/>
</dbReference>
<evidence type="ECO:0000313" key="18">
    <source>
        <dbReference type="Proteomes" id="UP000789508"/>
    </source>
</evidence>
<keyword evidence="6" id="KW-0808">Transferase</keyword>
<dbReference type="OrthoDB" id="2108at2759"/>
<dbReference type="PROSITE" id="PS50089">
    <property type="entry name" value="ZF_RING_2"/>
    <property type="match status" value="1"/>
</dbReference>
<evidence type="ECO:0000256" key="11">
    <source>
        <dbReference type="ARBA" id="ARBA00022833"/>
    </source>
</evidence>
<gene>
    <name evidence="17" type="ORF">ALEPTO_LOCUS2058</name>
</gene>
<sequence length="659" mass="75012">MTTTSSIITNTSKKNESSGVWDTKLQQFHGGQDWKFLENFVEDFSVTTNALGTPKDALEAARESIYTCHHYPPADQEPAKTSLAQFLWPHDHVNHHKKLLLGNGASELIDLVIRSAAPHGSWKPGPWDVQYKEYQRAAETNGQKILSGQEDSKASLVCIVNPCNPTGDYFVLEELKQWIEANIEDGGVVIVDESMQPWLSHDFRSDSLTSQHEYLESLYVTRKVSLYVIHSWTKFWSCTGLRLGSVVCPTTNHCDALKRLQVPWSVNSPALAFLHAVVKDDAYMERTWQVTPVWRSALIERLKNLLEIFMKRQNKNASGVEDDGDKSLEWKFYGKPFLSWVWVDLKSQKLAQEAVALAKAAGVPVRSGQPGYGRPTFVRIAVREPEKVDILITAWENTGLDMFKRACEATNGILLSLFYKNCQFQYEEDKFGDFIDTINAKLNFVELEFRKSHDEDTGEEVLALVNTSDDEIAKLATDYTPLEISYFRALIEIIINADDEAFSVSGTTAIKESSKLKPPITRMAAEKVLKRFVDDKWLVKTSAGRFALTQRTILELQNYLKDQYDEAIHECTLCYDIVTKGQRCSVEKCSTRLHHHCARRMFQTKPQSERKCPTCSAIWRETMVTGEEAVLVNSRRNNETVNLQETCIFSKPTYTHEYV</sequence>
<dbReference type="CDD" id="cd00609">
    <property type="entry name" value="AAT_like"/>
    <property type="match status" value="1"/>
</dbReference>
<evidence type="ECO:0000256" key="14">
    <source>
        <dbReference type="ARBA" id="ARBA00023242"/>
    </source>
</evidence>
<dbReference type="PANTHER" id="PTHR43799">
    <property type="entry name" value="AMINOTRANSFERASE, PUTATIVE-RELATED"/>
    <property type="match status" value="1"/>
</dbReference>
<keyword evidence="12" id="KW-0233">DNA recombination</keyword>
<dbReference type="AlphaFoldDB" id="A0A9N8Z433"/>
<feature type="domain" description="RING-type" evidence="16">
    <location>
        <begin position="571"/>
        <end position="616"/>
    </location>
</feature>
<evidence type="ECO:0000256" key="10">
    <source>
        <dbReference type="ARBA" id="ARBA00022786"/>
    </source>
</evidence>
<evidence type="ECO:0000256" key="13">
    <source>
        <dbReference type="ARBA" id="ARBA00023204"/>
    </source>
</evidence>
<dbReference type="GO" id="GO:0005634">
    <property type="term" value="C:nucleus"/>
    <property type="evidence" value="ECO:0007669"/>
    <property type="project" value="UniProtKB-SubCell"/>
</dbReference>
<dbReference type="SUPFAM" id="SSF53383">
    <property type="entry name" value="PLP-dependent transferases"/>
    <property type="match status" value="1"/>
</dbReference>
<evidence type="ECO:0000259" key="16">
    <source>
        <dbReference type="PROSITE" id="PS50089"/>
    </source>
</evidence>
<evidence type="ECO:0000256" key="7">
    <source>
        <dbReference type="ARBA" id="ARBA00022723"/>
    </source>
</evidence>
<dbReference type="InterPro" id="IPR014857">
    <property type="entry name" value="Nse1_RING_C4HC3-type"/>
</dbReference>
<keyword evidence="11" id="KW-0862">Zinc</keyword>
<keyword evidence="13" id="KW-0234">DNA repair</keyword>
<dbReference type="InterPro" id="IPR004839">
    <property type="entry name" value="Aminotransferase_I/II_large"/>
</dbReference>
<dbReference type="Pfam" id="PF08746">
    <property type="entry name" value="zf-RING-like"/>
    <property type="match status" value="1"/>
</dbReference>
<evidence type="ECO:0000256" key="1">
    <source>
        <dbReference type="ARBA" id="ARBA00000900"/>
    </source>
</evidence>
<dbReference type="EMBL" id="CAJVPS010000271">
    <property type="protein sequence ID" value="CAG8471992.1"/>
    <property type="molecule type" value="Genomic_DNA"/>
</dbReference>
<proteinExistence type="inferred from homology"/>
<dbReference type="InterPro" id="IPR015422">
    <property type="entry name" value="PyrdxlP-dep_Trfase_small"/>
</dbReference>
<keyword evidence="9 15" id="KW-0863">Zinc-finger</keyword>
<dbReference type="EC" id="2.3.2.27" evidence="4"/>
<dbReference type="GO" id="GO:0006310">
    <property type="term" value="P:DNA recombination"/>
    <property type="evidence" value="ECO:0007669"/>
    <property type="project" value="UniProtKB-KW"/>
</dbReference>
<dbReference type="InterPro" id="IPR036388">
    <property type="entry name" value="WH-like_DNA-bd_sf"/>
</dbReference>
<reference evidence="17" key="1">
    <citation type="submission" date="2021-06" db="EMBL/GenBank/DDBJ databases">
        <authorList>
            <person name="Kallberg Y."/>
            <person name="Tangrot J."/>
            <person name="Rosling A."/>
        </authorList>
    </citation>
    <scope>NUCLEOTIDE SEQUENCE</scope>
    <source>
        <strain evidence="17">FL130A</strain>
    </source>
</reference>
<name>A0A9N8Z433_9GLOM</name>
<dbReference type="FunFam" id="1.10.10.10:FF:000270">
    <property type="entry name" value="Non-structural maintenance of chromosomes element 1 homolog"/>
    <property type="match status" value="1"/>
</dbReference>
<evidence type="ECO:0000256" key="6">
    <source>
        <dbReference type="ARBA" id="ARBA00022679"/>
    </source>
</evidence>
<dbReference type="Gene3D" id="3.90.1150.220">
    <property type="match status" value="1"/>
</dbReference>
<dbReference type="PANTHER" id="PTHR43799:SF1">
    <property type="entry name" value="ASPARTATE AMINOTRANSFERASE"/>
    <property type="match status" value="1"/>
</dbReference>
<keyword evidence="18" id="KW-1185">Reference proteome</keyword>
<dbReference type="InterPro" id="IPR013083">
    <property type="entry name" value="Znf_RING/FYVE/PHD"/>
</dbReference>
<dbReference type="Gene3D" id="1.10.10.10">
    <property type="entry name" value="Winged helix-like DNA-binding domain superfamily/Winged helix DNA-binding domain"/>
    <property type="match status" value="1"/>
</dbReference>
<evidence type="ECO:0000256" key="12">
    <source>
        <dbReference type="ARBA" id="ARBA00023172"/>
    </source>
</evidence>
<comment type="catalytic activity">
    <reaction evidence="1">
        <text>S-ubiquitinyl-[E2 ubiquitin-conjugating enzyme]-L-cysteine + [acceptor protein]-L-lysine = [E2 ubiquitin-conjugating enzyme]-L-cysteine + N(6)-ubiquitinyl-[acceptor protein]-L-lysine.</text>
        <dbReference type="EC" id="2.3.2.27"/>
    </reaction>
</comment>
<dbReference type="InterPro" id="IPR015421">
    <property type="entry name" value="PyrdxlP-dep_Trfase_major"/>
</dbReference>
<keyword evidence="10" id="KW-0833">Ubl conjugation pathway</keyword>
<dbReference type="Gene3D" id="3.30.40.10">
    <property type="entry name" value="Zinc/RING finger domain, C3HC4 (zinc finger)"/>
    <property type="match status" value="1"/>
</dbReference>
<dbReference type="Gene3D" id="3.90.1150.10">
    <property type="entry name" value="Aspartate Aminotransferase, domain 1"/>
    <property type="match status" value="1"/>
</dbReference>
<comment type="caution">
    <text evidence="17">The sequence shown here is derived from an EMBL/GenBank/DDBJ whole genome shotgun (WGS) entry which is preliminary data.</text>
</comment>
<evidence type="ECO:0000256" key="15">
    <source>
        <dbReference type="PROSITE-ProRule" id="PRU00175"/>
    </source>
</evidence>
<keyword evidence="7" id="KW-0479">Metal-binding</keyword>
<dbReference type="GO" id="GO:0006281">
    <property type="term" value="P:DNA repair"/>
    <property type="evidence" value="ECO:0007669"/>
    <property type="project" value="UniProtKB-KW"/>
</dbReference>
<keyword evidence="8" id="KW-0227">DNA damage</keyword>
<dbReference type="Pfam" id="PF07574">
    <property type="entry name" value="SMC_Nse1"/>
    <property type="match status" value="1"/>
</dbReference>
<evidence type="ECO:0000256" key="8">
    <source>
        <dbReference type="ARBA" id="ARBA00022763"/>
    </source>
</evidence>
<evidence type="ECO:0000313" key="17">
    <source>
        <dbReference type="EMBL" id="CAG8471992.1"/>
    </source>
</evidence>
<evidence type="ECO:0000256" key="9">
    <source>
        <dbReference type="ARBA" id="ARBA00022771"/>
    </source>
</evidence>
<protein>
    <recommendedName>
        <fullName evidence="5">Non-structural maintenance of chromosomes element 1 homolog</fullName>
        <ecNumber evidence="4">2.3.2.27</ecNumber>
    </recommendedName>
</protein>
<comment type="similarity">
    <text evidence="3">Belongs to the NSE1 family.</text>
</comment>
<accession>A0A9N8Z433</accession>
<dbReference type="Gene3D" id="3.40.640.10">
    <property type="entry name" value="Type I PLP-dependent aspartate aminotransferase-like (Major domain)"/>
    <property type="match status" value="1"/>
</dbReference>